<gene>
    <name evidence="2" type="ORF">PMAYCL1PPCAC_13449</name>
    <name evidence="3" type="ORF">PMAYCL1PPCAC_13450</name>
</gene>
<evidence type="ECO:0000313" key="3">
    <source>
        <dbReference type="EMBL" id="GMR43255.1"/>
    </source>
</evidence>
<sequence>MISLFCLFLTVNVIFCVPQQTPLSERQVAVLKYFNLGTNLTRAEILMDKRSRKEFGMSGKEYIEACACVASFFMTDSMGSDLMSLENYLDDLYVNGTYERKRFMVTKKLRSVGADKAEDMIVDRAFDIMRKAPMYNDEGKKFLDEIYSAYHKLSKESKSKLEKAFCLKPALSQLNKLILKSKQ</sequence>
<evidence type="ECO:0000313" key="4">
    <source>
        <dbReference type="Proteomes" id="UP001328107"/>
    </source>
</evidence>
<reference evidence="4" key="1">
    <citation type="submission" date="2022-10" db="EMBL/GenBank/DDBJ databases">
        <title>Genome assembly of Pristionchus species.</title>
        <authorList>
            <person name="Yoshida K."/>
            <person name="Sommer R.J."/>
        </authorList>
    </citation>
    <scope>NUCLEOTIDE SEQUENCE [LARGE SCALE GENOMIC DNA]</scope>
    <source>
        <strain evidence="4">RS5460</strain>
    </source>
</reference>
<comment type="caution">
    <text evidence="3">The sequence shown here is derived from an EMBL/GenBank/DDBJ whole genome shotgun (WGS) entry which is preliminary data.</text>
</comment>
<proteinExistence type="predicted"/>
<dbReference type="EMBL" id="BTRK01000003">
    <property type="protein sequence ID" value="GMR43255.1"/>
    <property type="molecule type" value="Genomic_DNA"/>
</dbReference>
<keyword evidence="4" id="KW-1185">Reference proteome</keyword>
<dbReference type="Proteomes" id="UP001328107">
    <property type="component" value="Unassembled WGS sequence"/>
</dbReference>
<feature type="chain" id="PRO_5044710165" evidence="1">
    <location>
        <begin position="17"/>
        <end position="183"/>
    </location>
</feature>
<evidence type="ECO:0000256" key="1">
    <source>
        <dbReference type="SAM" id="SignalP"/>
    </source>
</evidence>
<accession>A0AAN4ZT23</accession>
<name>A0AAN4ZT23_9BILA</name>
<keyword evidence="1" id="KW-0732">Signal</keyword>
<dbReference type="EMBL" id="BTRK01000003">
    <property type="protein sequence ID" value="GMR43254.1"/>
    <property type="molecule type" value="Genomic_DNA"/>
</dbReference>
<reference evidence="3" key="2">
    <citation type="submission" date="2023-06" db="EMBL/GenBank/DDBJ databases">
        <title>Genome assembly of Pristionchus species.</title>
        <authorList>
            <person name="Yoshida K."/>
            <person name="Sommer R.J."/>
        </authorList>
    </citation>
    <scope>NUCLEOTIDE SEQUENCE</scope>
    <source>
        <strain evidence="3 4">RS5460</strain>
    </source>
</reference>
<protein>
    <submittedName>
        <fullName evidence="3">Uncharacterized protein</fullName>
    </submittedName>
</protein>
<organism evidence="3 4">
    <name type="scientific">Pristionchus mayeri</name>
    <dbReference type="NCBI Taxonomy" id="1317129"/>
    <lineage>
        <taxon>Eukaryota</taxon>
        <taxon>Metazoa</taxon>
        <taxon>Ecdysozoa</taxon>
        <taxon>Nematoda</taxon>
        <taxon>Chromadorea</taxon>
        <taxon>Rhabditida</taxon>
        <taxon>Rhabditina</taxon>
        <taxon>Diplogasteromorpha</taxon>
        <taxon>Diplogasteroidea</taxon>
        <taxon>Neodiplogasteridae</taxon>
        <taxon>Pristionchus</taxon>
    </lineage>
</organism>
<evidence type="ECO:0000313" key="2">
    <source>
        <dbReference type="EMBL" id="GMR43254.1"/>
    </source>
</evidence>
<dbReference type="AlphaFoldDB" id="A0AAN4ZT23"/>
<feature type="signal peptide" evidence="1">
    <location>
        <begin position="1"/>
        <end position="16"/>
    </location>
</feature>